<evidence type="ECO:0000313" key="6">
    <source>
        <dbReference type="EMBL" id="MDQ0339770.1"/>
    </source>
</evidence>
<dbReference type="Gene3D" id="3.90.226.10">
    <property type="entry name" value="2-enoyl-CoA Hydratase, Chain A, domain 1"/>
    <property type="match status" value="1"/>
</dbReference>
<evidence type="ECO:0000259" key="5">
    <source>
        <dbReference type="Pfam" id="PF01343"/>
    </source>
</evidence>
<dbReference type="InterPro" id="IPR002142">
    <property type="entry name" value="Peptidase_S49"/>
</dbReference>
<dbReference type="Gene3D" id="6.20.330.10">
    <property type="match status" value="1"/>
</dbReference>
<dbReference type="GO" id="GO:0008233">
    <property type="term" value="F:peptidase activity"/>
    <property type="evidence" value="ECO:0007669"/>
    <property type="project" value="UniProtKB-KW"/>
</dbReference>
<name>A0ABU0CTS4_9BACI</name>
<evidence type="ECO:0000256" key="2">
    <source>
        <dbReference type="ARBA" id="ARBA00022670"/>
    </source>
</evidence>
<gene>
    <name evidence="6" type="ORF">J2S00_002563</name>
</gene>
<dbReference type="PANTHER" id="PTHR42987:SF7">
    <property type="entry name" value="SIGNAL PEPTIDE PEPTIDASE SPPA-RELATED"/>
    <property type="match status" value="1"/>
</dbReference>
<dbReference type="SUPFAM" id="SSF52096">
    <property type="entry name" value="ClpP/crotonase"/>
    <property type="match status" value="1"/>
</dbReference>
<feature type="domain" description="Peptidase S49" evidence="5">
    <location>
        <begin position="123"/>
        <end position="271"/>
    </location>
</feature>
<dbReference type="RefSeq" id="WP_307340244.1">
    <property type="nucleotide sequence ID" value="NZ_JAUSUQ010000009.1"/>
</dbReference>
<reference evidence="6 7" key="1">
    <citation type="submission" date="2023-07" db="EMBL/GenBank/DDBJ databases">
        <title>Genomic Encyclopedia of Type Strains, Phase IV (KMG-IV): sequencing the most valuable type-strain genomes for metagenomic binning, comparative biology and taxonomic classification.</title>
        <authorList>
            <person name="Goeker M."/>
        </authorList>
    </citation>
    <scope>NUCLEOTIDE SEQUENCE [LARGE SCALE GENOMIC DNA]</scope>
    <source>
        <strain evidence="6 7">DSM 17740</strain>
    </source>
</reference>
<accession>A0ABU0CTS4</accession>
<dbReference type="PANTHER" id="PTHR42987">
    <property type="entry name" value="PEPTIDASE S49"/>
    <property type="match status" value="1"/>
</dbReference>
<dbReference type="CDD" id="cd07023">
    <property type="entry name" value="S49_Sppa_N_C"/>
    <property type="match status" value="1"/>
</dbReference>
<dbReference type="Proteomes" id="UP001232445">
    <property type="component" value="Unassembled WGS sequence"/>
</dbReference>
<dbReference type="GO" id="GO:0006508">
    <property type="term" value="P:proteolysis"/>
    <property type="evidence" value="ECO:0007669"/>
    <property type="project" value="UniProtKB-KW"/>
</dbReference>
<protein>
    <submittedName>
        <fullName evidence="6">Protease-4</fullName>
        <ecNumber evidence="6">3.4.21.-</ecNumber>
    </submittedName>
</protein>
<sequence length="320" mass="35897">MSRKRWIALVVFVLLFGFYTFFQTIEALPEMGIGDLEWKEEVYQYGGLDRIALLEVEGVIMDQTPGTFFTSVNYNHRLFLKQLKHAFEDETVAAVVMRVNSPGGGVVESDEIFHTVRELKEEYDKPFVVYMGNTAASGGYYISAAADKIVANRNTITGSIGVIISTYNIHELAENWGIKEESITSGPYKDILSPMKEVTDGERAILQSLVDEMYDNFVDVIIEGRGMERNKVLQLADGRIYSGQQAKELGLVDELGFLDDAIDHAAEMAGIENPTVISYKTGWSAFNTFFVRFSGANDLLGVREIINHPPTPSLMYLLKW</sequence>
<organism evidence="6 7">
    <name type="scientific">Caldalkalibacillus uzonensis</name>
    <dbReference type="NCBI Taxonomy" id="353224"/>
    <lineage>
        <taxon>Bacteria</taxon>
        <taxon>Bacillati</taxon>
        <taxon>Bacillota</taxon>
        <taxon>Bacilli</taxon>
        <taxon>Bacillales</taxon>
        <taxon>Bacillaceae</taxon>
        <taxon>Caldalkalibacillus</taxon>
    </lineage>
</organism>
<dbReference type="InterPro" id="IPR004635">
    <property type="entry name" value="Pept_S49_SppA"/>
</dbReference>
<evidence type="ECO:0000313" key="7">
    <source>
        <dbReference type="Proteomes" id="UP001232445"/>
    </source>
</evidence>
<dbReference type="NCBIfam" id="TIGR00706">
    <property type="entry name" value="SppA_dom"/>
    <property type="match status" value="1"/>
</dbReference>
<dbReference type="PRINTS" id="PR00127">
    <property type="entry name" value="CLPPROTEASEP"/>
</dbReference>
<comment type="similarity">
    <text evidence="1">Belongs to the peptidase S49 family.</text>
</comment>
<evidence type="ECO:0000256" key="4">
    <source>
        <dbReference type="ARBA" id="ARBA00022825"/>
    </source>
</evidence>
<evidence type="ECO:0000256" key="1">
    <source>
        <dbReference type="ARBA" id="ARBA00008683"/>
    </source>
</evidence>
<dbReference type="EMBL" id="JAUSUQ010000009">
    <property type="protein sequence ID" value="MDQ0339770.1"/>
    <property type="molecule type" value="Genomic_DNA"/>
</dbReference>
<proteinExistence type="inferred from homology"/>
<keyword evidence="3 6" id="KW-0378">Hydrolase</keyword>
<evidence type="ECO:0000256" key="3">
    <source>
        <dbReference type="ARBA" id="ARBA00022801"/>
    </source>
</evidence>
<dbReference type="InterPro" id="IPR047272">
    <property type="entry name" value="S49_SppA_C"/>
</dbReference>
<comment type="caution">
    <text evidence="6">The sequence shown here is derived from an EMBL/GenBank/DDBJ whole genome shotgun (WGS) entry which is preliminary data.</text>
</comment>
<keyword evidence="4" id="KW-0720">Serine protease</keyword>
<dbReference type="Pfam" id="PF01343">
    <property type="entry name" value="Peptidase_S49"/>
    <property type="match status" value="1"/>
</dbReference>
<dbReference type="EC" id="3.4.21.-" evidence="6"/>
<dbReference type="InterPro" id="IPR001907">
    <property type="entry name" value="ClpP"/>
</dbReference>
<dbReference type="InterPro" id="IPR029045">
    <property type="entry name" value="ClpP/crotonase-like_dom_sf"/>
</dbReference>
<keyword evidence="7" id="KW-1185">Reference proteome</keyword>
<keyword evidence="2 6" id="KW-0645">Protease</keyword>